<protein>
    <recommendedName>
        <fullName evidence="3">VWA domain-containing protein</fullName>
    </recommendedName>
</protein>
<reference evidence="1 2" key="1">
    <citation type="submission" date="2018-11" db="EMBL/GenBank/DDBJ databases">
        <title>Genome Analysis of Haplotype D of Candidatus Liberibacter Solanacearum.</title>
        <authorList>
            <person name="Katsir L."/>
            <person name="Ruan Z."/>
            <person name="Santos Garcia D."/>
            <person name="Piasezky A."/>
            <person name="Jiang J."/>
            <person name="Sela N."/>
            <person name="Freilich S."/>
            <person name="Bahar O."/>
        </authorList>
    </citation>
    <scope>NUCLEOTIDE SEQUENCE [LARGE SCALE GENOMIC DNA]</scope>
    <source>
        <strain evidence="2">haplotype D1</strain>
    </source>
</reference>
<dbReference type="Proteomes" id="UP000236895">
    <property type="component" value="Unassembled WGS sequence"/>
</dbReference>
<organism evidence="1 2">
    <name type="scientific">Candidatus Liberibacter solanacearum</name>
    <dbReference type="NCBI Taxonomy" id="556287"/>
    <lineage>
        <taxon>Bacteria</taxon>
        <taxon>Pseudomonadati</taxon>
        <taxon>Pseudomonadota</taxon>
        <taxon>Alphaproteobacteria</taxon>
        <taxon>Hyphomicrobiales</taxon>
        <taxon>Rhizobiaceae</taxon>
        <taxon>Liberibacter</taxon>
    </lineage>
</organism>
<evidence type="ECO:0000313" key="2">
    <source>
        <dbReference type="Proteomes" id="UP000236895"/>
    </source>
</evidence>
<comment type="caution">
    <text evidence="1">The sequence shown here is derived from an EMBL/GenBank/DDBJ whole genome shotgun (WGS) entry which is preliminary data.</text>
</comment>
<dbReference type="EMBL" id="PKRU02000014">
    <property type="protein sequence ID" value="RPD37286.1"/>
    <property type="molecule type" value="Genomic_DNA"/>
</dbReference>
<dbReference type="SUPFAM" id="SSF53300">
    <property type="entry name" value="vWA-like"/>
    <property type="match status" value="1"/>
</dbReference>
<dbReference type="AlphaFoldDB" id="A0A3R7NPZ3"/>
<dbReference type="Gene3D" id="3.40.50.410">
    <property type="entry name" value="von Willebrand factor, type A domain"/>
    <property type="match status" value="1"/>
</dbReference>
<dbReference type="InterPro" id="IPR036465">
    <property type="entry name" value="vWFA_dom_sf"/>
</dbReference>
<evidence type="ECO:0000313" key="1">
    <source>
        <dbReference type="EMBL" id="RPD37286.1"/>
    </source>
</evidence>
<gene>
    <name evidence="1" type="ORF">C0030_002965</name>
</gene>
<proteinExistence type="predicted"/>
<dbReference type="RefSeq" id="WP_103847259.1">
    <property type="nucleotide sequence ID" value="NZ_PKRU02000014.1"/>
</dbReference>
<accession>A0A3R7NPZ3</accession>
<evidence type="ECO:0008006" key="3">
    <source>
        <dbReference type="Google" id="ProtNLM"/>
    </source>
</evidence>
<sequence>MTDGENSLSLHDSKTIKVCEDAHNNGIIIYSIFLNYYKNTDGYILSRKCANSQKHFFHANNTQALLDSFKIIADKIQDKAVRIASNE</sequence>
<name>A0A3R7NPZ3_9HYPH</name>